<dbReference type="AlphaFoldDB" id="F0ZW67"/>
<dbReference type="PRINTS" id="PR00633">
    <property type="entry name" value="RCCNDNSATION"/>
</dbReference>
<evidence type="ECO:0000256" key="2">
    <source>
        <dbReference type="PROSITE-ProRule" id="PRU00235"/>
    </source>
</evidence>
<dbReference type="InParanoid" id="F0ZW67"/>
<dbReference type="Gene3D" id="2.130.10.30">
    <property type="entry name" value="Regulator of chromosome condensation 1/beta-lactamase-inhibitor protein II"/>
    <property type="match status" value="2"/>
</dbReference>
<dbReference type="InterPro" id="IPR051210">
    <property type="entry name" value="Ub_ligase/GEF_domain"/>
</dbReference>
<accession>F0ZW67</accession>
<dbReference type="RefSeq" id="XP_003291651.1">
    <property type="nucleotide sequence ID" value="XM_003291603.1"/>
</dbReference>
<evidence type="ECO:0000256" key="1">
    <source>
        <dbReference type="ARBA" id="ARBA00022737"/>
    </source>
</evidence>
<dbReference type="Proteomes" id="UP000001064">
    <property type="component" value="Unassembled WGS sequence"/>
</dbReference>
<feature type="repeat" description="RCC1" evidence="2">
    <location>
        <begin position="274"/>
        <end position="337"/>
    </location>
</feature>
<dbReference type="PROSITE" id="PS50012">
    <property type="entry name" value="RCC1_3"/>
    <property type="match status" value="7"/>
</dbReference>
<evidence type="ECO:0000313" key="4">
    <source>
        <dbReference type="EMBL" id="EGC31817.1"/>
    </source>
</evidence>
<dbReference type="Pfam" id="PF25390">
    <property type="entry name" value="WD40_RLD"/>
    <property type="match status" value="1"/>
</dbReference>
<keyword evidence="1" id="KW-0677">Repeat</keyword>
<dbReference type="PANTHER" id="PTHR22870:SF408">
    <property type="entry name" value="OS09G0560450 PROTEIN"/>
    <property type="match status" value="1"/>
</dbReference>
<dbReference type="InterPro" id="IPR058923">
    <property type="entry name" value="RCC1-like_dom"/>
</dbReference>
<organism evidence="4 5">
    <name type="scientific">Dictyostelium purpureum</name>
    <name type="common">Slime mold</name>
    <dbReference type="NCBI Taxonomy" id="5786"/>
    <lineage>
        <taxon>Eukaryota</taxon>
        <taxon>Amoebozoa</taxon>
        <taxon>Evosea</taxon>
        <taxon>Eumycetozoa</taxon>
        <taxon>Dictyostelia</taxon>
        <taxon>Dictyosteliales</taxon>
        <taxon>Dictyosteliaceae</taxon>
        <taxon>Dictyostelium</taxon>
    </lineage>
</organism>
<dbReference type="PANTHER" id="PTHR22870">
    <property type="entry name" value="REGULATOR OF CHROMOSOME CONDENSATION"/>
    <property type="match status" value="1"/>
</dbReference>
<feature type="repeat" description="RCC1" evidence="2">
    <location>
        <begin position="47"/>
        <end position="113"/>
    </location>
</feature>
<name>F0ZW67_DICPU</name>
<dbReference type="FunCoup" id="F0ZW67">
    <property type="interactions" value="5"/>
</dbReference>
<feature type="repeat" description="RCC1" evidence="2">
    <location>
        <begin position="170"/>
        <end position="222"/>
    </location>
</feature>
<evidence type="ECO:0000259" key="3">
    <source>
        <dbReference type="Pfam" id="PF25390"/>
    </source>
</evidence>
<feature type="repeat" description="RCC1" evidence="2">
    <location>
        <begin position="338"/>
        <end position="391"/>
    </location>
</feature>
<sequence>MKSFKYLSQNGFLIKPIVQTISIKPIISKQNIIQFLNINKRNYTTNKYLYSCGCGIDGKLGIDNELVKFESFPTKLTKFDNGENNGASQRYQDNLECKDIVCGHYHTMLVSKEKDQLYSCGWTSFVAMDRVNKETNFKSIIPSLVTPLKDFKIKQVAGGRRHTLVLTEDFRVFSFGVGSEYQLGVGSTENQPLPVEIESLSKLGNIIKLECGWGHSLVLTSDGDIFTWGFTQDSQTGHGFSEEPIHIPKMIKTNYKFKNIFTGSDFNLAITNDGRVCSWGSGEFGQLGHGDTKNVEAPKLIQSIQPLVHTNLINTNRIYEYKMVACGFSHALIIDNDGKLLTLGWNGNGQLGSGVKGDNHLVPTKLEFDFDGEKVVKVSAGRNHSACITESGKLYIWGNGNKGKLGNGKSVGDQLTPLELIDIDENNTDPSNQKVLNISCGFDHTIIELLLNE</sequence>
<gene>
    <name evidence="4" type="ORF">DICPUDRAFT_156281</name>
</gene>
<dbReference type="InterPro" id="IPR009091">
    <property type="entry name" value="RCC1/BLIP-II"/>
</dbReference>
<feature type="repeat" description="RCC1" evidence="2">
    <location>
        <begin position="392"/>
        <end position="451"/>
    </location>
</feature>
<dbReference type="eggNOG" id="KOG1426">
    <property type="taxonomic scope" value="Eukaryota"/>
</dbReference>
<evidence type="ECO:0000313" key="5">
    <source>
        <dbReference type="Proteomes" id="UP000001064"/>
    </source>
</evidence>
<feature type="repeat" description="RCC1" evidence="2">
    <location>
        <begin position="223"/>
        <end position="273"/>
    </location>
</feature>
<dbReference type="OrthoDB" id="19558at2759"/>
<proteinExistence type="predicted"/>
<dbReference type="EMBL" id="GL871228">
    <property type="protein sequence ID" value="EGC31817.1"/>
    <property type="molecule type" value="Genomic_DNA"/>
</dbReference>
<feature type="domain" description="RCC1-like" evidence="3">
    <location>
        <begin position="49"/>
        <end position="447"/>
    </location>
</feature>
<dbReference type="PROSITE" id="PS00626">
    <property type="entry name" value="RCC1_2"/>
    <property type="match status" value="2"/>
</dbReference>
<dbReference type="OMA" id="GYIYAWG"/>
<dbReference type="VEuPathDB" id="AmoebaDB:DICPUDRAFT_156281"/>
<dbReference type="InterPro" id="IPR000408">
    <property type="entry name" value="Reg_chr_condens"/>
</dbReference>
<feature type="repeat" description="RCC1" evidence="2">
    <location>
        <begin position="115"/>
        <end position="169"/>
    </location>
</feature>
<protein>
    <recommendedName>
        <fullName evidence="3">RCC1-like domain-containing protein</fullName>
    </recommendedName>
</protein>
<dbReference type="KEGG" id="dpp:DICPUDRAFT_156281"/>
<dbReference type="STRING" id="5786.F0ZW67"/>
<dbReference type="SUPFAM" id="SSF50985">
    <property type="entry name" value="RCC1/BLIP-II"/>
    <property type="match status" value="2"/>
</dbReference>
<reference evidence="5" key="1">
    <citation type="journal article" date="2011" name="Genome Biol.">
        <title>Comparative genomics of the social amoebae Dictyostelium discoideum and Dictyostelium purpureum.</title>
        <authorList>
            <consortium name="US DOE Joint Genome Institute (JGI-PGF)"/>
            <person name="Sucgang R."/>
            <person name="Kuo A."/>
            <person name="Tian X."/>
            <person name="Salerno W."/>
            <person name="Parikh A."/>
            <person name="Feasley C.L."/>
            <person name="Dalin E."/>
            <person name="Tu H."/>
            <person name="Huang E."/>
            <person name="Barry K."/>
            <person name="Lindquist E."/>
            <person name="Shapiro H."/>
            <person name="Bruce D."/>
            <person name="Schmutz J."/>
            <person name="Salamov A."/>
            <person name="Fey P."/>
            <person name="Gaudet P."/>
            <person name="Anjard C."/>
            <person name="Babu M.M."/>
            <person name="Basu S."/>
            <person name="Bushmanova Y."/>
            <person name="van der Wel H."/>
            <person name="Katoh-Kurasawa M."/>
            <person name="Dinh C."/>
            <person name="Coutinho P.M."/>
            <person name="Saito T."/>
            <person name="Elias M."/>
            <person name="Schaap P."/>
            <person name="Kay R.R."/>
            <person name="Henrissat B."/>
            <person name="Eichinger L."/>
            <person name="Rivero F."/>
            <person name="Putnam N.H."/>
            <person name="West C.M."/>
            <person name="Loomis W.F."/>
            <person name="Chisholm R.L."/>
            <person name="Shaulsky G."/>
            <person name="Strassmann J.E."/>
            <person name="Queller D.C."/>
            <person name="Kuspa A."/>
            <person name="Grigoriev I.V."/>
        </authorList>
    </citation>
    <scope>NUCLEOTIDE SEQUENCE [LARGE SCALE GENOMIC DNA]</scope>
    <source>
        <strain evidence="5">QSDP1</strain>
    </source>
</reference>
<keyword evidence="5" id="KW-1185">Reference proteome</keyword>
<dbReference type="GeneID" id="10507842"/>